<organism evidence="3 4">
    <name type="scientific">Trichuris muris</name>
    <name type="common">Mouse whipworm</name>
    <dbReference type="NCBI Taxonomy" id="70415"/>
    <lineage>
        <taxon>Eukaryota</taxon>
        <taxon>Metazoa</taxon>
        <taxon>Ecdysozoa</taxon>
        <taxon>Nematoda</taxon>
        <taxon>Enoplea</taxon>
        <taxon>Dorylaimia</taxon>
        <taxon>Trichinellida</taxon>
        <taxon>Trichuridae</taxon>
        <taxon>Trichuris</taxon>
    </lineage>
</organism>
<proteinExistence type="predicted"/>
<accession>A0A5S6QYW7</accession>
<evidence type="ECO:0000313" key="4">
    <source>
        <dbReference type="WBParaSite" id="TMUE_3000012576.1"/>
    </source>
</evidence>
<keyword evidence="3" id="KW-1185">Reference proteome</keyword>
<evidence type="ECO:0000313" key="3">
    <source>
        <dbReference type="Proteomes" id="UP000046395"/>
    </source>
</evidence>
<dbReference type="SMART" id="SM00165">
    <property type="entry name" value="UBA"/>
    <property type="match status" value="1"/>
</dbReference>
<feature type="domain" description="UBA" evidence="2">
    <location>
        <begin position="293"/>
        <end position="334"/>
    </location>
</feature>
<evidence type="ECO:0000259" key="2">
    <source>
        <dbReference type="PROSITE" id="PS50030"/>
    </source>
</evidence>
<reference evidence="4" key="1">
    <citation type="submission" date="2019-12" db="UniProtKB">
        <authorList>
            <consortium name="WormBaseParasite"/>
        </authorList>
    </citation>
    <scope>IDENTIFICATION</scope>
</reference>
<dbReference type="STRING" id="70415.A0A5S6QYW7"/>
<dbReference type="Proteomes" id="UP000046395">
    <property type="component" value="Unassembled WGS sequence"/>
</dbReference>
<dbReference type="Gene3D" id="1.10.8.10">
    <property type="entry name" value="DNA helicase RuvA subunit, C-terminal domain"/>
    <property type="match status" value="1"/>
</dbReference>
<dbReference type="InterPro" id="IPR015940">
    <property type="entry name" value="UBA"/>
</dbReference>
<name>A0A5S6QYW7_TRIMR</name>
<dbReference type="AlphaFoldDB" id="A0A5S6QYW7"/>
<protein>
    <submittedName>
        <fullName evidence="4">UBA domain-containing protein</fullName>
    </submittedName>
</protein>
<dbReference type="SUPFAM" id="SSF46934">
    <property type="entry name" value="UBA-like"/>
    <property type="match status" value="1"/>
</dbReference>
<dbReference type="WBParaSite" id="TMUE_3000012576.1">
    <property type="protein sequence ID" value="TMUE_3000012576.1"/>
    <property type="gene ID" value="WBGene00293193"/>
</dbReference>
<dbReference type="PROSITE" id="PS50030">
    <property type="entry name" value="UBA"/>
    <property type="match status" value="1"/>
</dbReference>
<feature type="region of interest" description="Disordered" evidence="1">
    <location>
        <begin position="248"/>
        <end position="274"/>
    </location>
</feature>
<feature type="compositionally biased region" description="Polar residues" evidence="1">
    <location>
        <begin position="257"/>
        <end position="274"/>
    </location>
</feature>
<evidence type="ECO:0000256" key="1">
    <source>
        <dbReference type="SAM" id="MobiDB-lite"/>
    </source>
</evidence>
<dbReference type="InterPro" id="IPR009060">
    <property type="entry name" value="UBA-like_sf"/>
</dbReference>
<feature type="region of interest" description="Disordered" evidence="1">
    <location>
        <begin position="208"/>
        <end position="234"/>
    </location>
</feature>
<sequence>MVRAWLLINEGEKKILEADGCDTVESLKKRFAPHFGCEHSELEAMLLAKRLPDSAVLTAEGGFDEKAIVTLLKRRSPVTSSSCEPPSKEEMENDVSAFRKVLFTDDGINRQKVYELRKLTSNVSFVNEMVASIPSLNDDPIVRNIIHDWPLLLRWTSNPEVYKVAECHPAFSKVLAYLTNALKQRSSSADGLLSDVRSQIHFERMVLGSDSDTDVSSDDNNPTSTQTAAQSRNFPLTPEFAAALSMMMPGQGSSSQTNSRPTEPARSSTNHQRPLLTTQMLAEAIQSSTNFGQELQQSLNRFHEMGFTDDEENKRVLAECNYDFDRALETIIQRREANDNFS</sequence>